<keyword evidence="3" id="KW-1185">Reference proteome</keyword>
<dbReference type="Proteomes" id="UP001528920">
    <property type="component" value="Unassembled WGS sequence"/>
</dbReference>
<name>A0ABT5VMD0_9BACT</name>
<sequence length="47" mass="5234">MRLEISTPKGATTNSKPEETKSCCENKPDRFTLKGKAITSDGFFVRL</sequence>
<feature type="region of interest" description="Disordered" evidence="1">
    <location>
        <begin position="1"/>
        <end position="24"/>
    </location>
</feature>
<evidence type="ECO:0000256" key="1">
    <source>
        <dbReference type="SAM" id="MobiDB-lite"/>
    </source>
</evidence>
<protein>
    <submittedName>
        <fullName evidence="2">Uncharacterized protein</fullName>
    </submittedName>
</protein>
<organism evidence="2 3">
    <name type="scientific">Paralabilibaculum antarcticum</name>
    <dbReference type="NCBI Taxonomy" id="2912572"/>
    <lineage>
        <taxon>Bacteria</taxon>
        <taxon>Pseudomonadati</taxon>
        <taxon>Bacteroidota</taxon>
        <taxon>Bacteroidia</taxon>
        <taxon>Marinilabiliales</taxon>
        <taxon>Marinifilaceae</taxon>
        <taxon>Paralabilibaculum</taxon>
    </lineage>
</organism>
<dbReference type="EMBL" id="JAKJSC010000001">
    <property type="protein sequence ID" value="MDE5416584.1"/>
    <property type="molecule type" value="Genomic_DNA"/>
</dbReference>
<gene>
    <name evidence="2" type="ORF">L3049_01090</name>
</gene>
<evidence type="ECO:0000313" key="3">
    <source>
        <dbReference type="Proteomes" id="UP001528920"/>
    </source>
</evidence>
<dbReference type="RefSeq" id="WP_275107926.1">
    <property type="nucleotide sequence ID" value="NZ_JAKJSC010000001.1"/>
</dbReference>
<evidence type="ECO:0000313" key="2">
    <source>
        <dbReference type="EMBL" id="MDE5416584.1"/>
    </source>
</evidence>
<accession>A0ABT5VMD0</accession>
<comment type="caution">
    <text evidence="2">The sequence shown here is derived from an EMBL/GenBank/DDBJ whole genome shotgun (WGS) entry which is preliminary data.</text>
</comment>
<reference evidence="2 3" key="1">
    <citation type="submission" date="2022-01" db="EMBL/GenBank/DDBJ databases">
        <title>Labilibaculum sp. nov, a marine bacterium isolated from Antarctica.</title>
        <authorList>
            <person name="Dai W."/>
        </authorList>
    </citation>
    <scope>NUCLEOTIDE SEQUENCE [LARGE SCALE GENOMIC DNA]</scope>
    <source>
        <strain evidence="2 3">DW002</strain>
    </source>
</reference>
<proteinExistence type="predicted"/>